<feature type="compositionally biased region" description="Basic and acidic residues" evidence="1">
    <location>
        <begin position="172"/>
        <end position="189"/>
    </location>
</feature>
<evidence type="ECO:0000313" key="2">
    <source>
        <dbReference type="EMBL" id="RCN36123.1"/>
    </source>
</evidence>
<feature type="region of interest" description="Disordered" evidence="1">
    <location>
        <begin position="44"/>
        <end position="189"/>
    </location>
</feature>
<sequence>MHRYKGCLCLKRFHRKMLEGTRHEKKKRKTEAYTKGFAPLPKQKYAKNVDEYGRTADEAYEDPYDYDRPVDAAYDESYEYDRPVDPAYEEPYDDVEREPRRRPSHRGSREEYEEPREYEDRGYEPVYYREQGGPPNYGDRDYAKDDYGPYGSESSADRRRRRKRGGKKHKAKLLERERAYGPPERRSRY</sequence>
<reference evidence="2 3" key="1">
    <citation type="submission" date="2014-10" db="EMBL/GenBank/DDBJ databases">
        <title>Draft genome of the hookworm Ancylostoma caninum.</title>
        <authorList>
            <person name="Mitreva M."/>
        </authorList>
    </citation>
    <scope>NUCLEOTIDE SEQUENCE [LARGE SCALE GENOMIC DNA]</scope>
    <source>
        <strain evidence="2 3">Baltimore</strain>
    </source>
</reference>
<gene>
    <name evidence="2" type="ORF">ANCCAN_17999</name>
</gene>
<protein>
    <submittedName>
        <fullName evidence="2">Uncharacterized protein</fullName>
    </submittedName>
</protein>
<feature type="compositionally biased region" description="Acidic residues" evidence="1">
    <location>
        <begin position="87"/>
        <end position="96"/>
    </location>
</feature>
<keyword evidence="3" id="KW-1185">Reference proteome</keyword>
<evidence type="ECO:0000256" key="1">
    <source>
        <dbReference type="SAM" id="MobiDB-lite"/>
    </source>
</evidence>
<comment type="caution">
    <text evidence="2">The sequence shown here is derived from an EMBL/GenBank/DDBJ whole genome shotgun (WGS) entry which is preliminary data.</text>
</comment>
<dbReference type="EMBL" id="JOJR01000587">
    <property type="protein sequence ID" value="RCN36123.1"/>
    <property type="molecule type" value="Genomic_DNA"/>
</dbReference>
<feature type="compositionally biased region" description="Basic residues" evidence="1">
    <location>
        <begin position="158"/>
        <end position="171"/>
    </location>
</feature>
<feature type="compositionally biased region" description="Basic and acidic residues" evidence="1">
    <location>
        <begin position="138"/>
        <end position="147"/>
    </location>
</feature>
<feature type="compositionally biased region" description="Basic and acidic residues" evidence="1">
    <location>
        <begin position="47"/>
        <end position="57"/>
    </location>
</feature>
<organism evidence="2 3">
    <name type="scientific">Ancylostoma caninum</name>
    <name type="common">Dog hookworm</name>
    <dbReference type="NCBI Taxonomy" id="29170"/>
    <lineage>
        <taxon>Eukaryota</taxon>
        <taxon>Metazoa</taxon>
        <taxon>Ecdysozoa</taxon>
        <taxon>Nematoda</taxon>
        <taxon>Chromadorea</taxon>
        <taxon>Rhabditida</taxon>
        <taxon>Rhabditina</taxon>
        <taxon>Rhabditomorpha</taxon>
        <taxon>Strongyloidea</taxon>
        <taxon>Ancylostomatidae</taxon>
        <taxon>Ancylostomatinae</taxon>
        <taxon>Ancylostoma</taxon>
    </lineage>
</organism>
<accession>A0A368FVC4</accession>
<proteinExistence type="predicted"/>
<dbReference type="AlphaFoldDB" id="A0A368FVC4"/>
<dbReference type="Proteomes" id="UP000252519">
    <property type="component" value="Unassembled WGS sequence"/>
</dbReference>
<evidence type="ECO:0000313" key="3">
    <source>
        <dbReference type="Proteomes" id="UP000252519"/>
    </source>
</evidence>
<name>A0A368FVC4_ANCCA</name>